<sequence>MDNGGIHWRPGNRTLFDGLPQQALGKKIWRTTVAQHVNEIPWNQALPARVEYDPKGQILRIENGQSSQVGEEIAEDVIVHYDKDDDHAPSSAVAIRIDRAEHVLKPFVDAILAKYGVKPVQSPAANETSD</sequence>
<organism evidence="1 2">
    <name type="scientific">Geodia barretti</name>
    <name type="common">Barrett's horny sponge</name>
    <dbReference type="NCBI Taxonomy" id="519541"/>
    <lineage>
        <taxon>Eukaryota</taxon>
        <taxon>Metazoa</taxon>
        <taxon>Porifera</taxon>
        <taxon>Demospongiae</taxon>
        <taxon>Heteroscleromorpha</taxon>
        <taxon>Tetractinellida</taxon>
        <taxon>Astrophorina</taxon>
        <taxon>Geodiidae</taxon>
        <taxon>Geodia</taxon>
    </lineage>
</organism>
<gene>
    <name evidence="1" type="ORF">GBAR_LOCUS2481</name>
</gene>
<keyword evidence="2" id="KW-1185">Reference proteome</keyword>
<dbReference type="AlphaFoldDB" id="A0AA35W2Z4"/>
<proteinExistence type="predicted"/>
<evidence type="ECO:0000313" key="2">
    <source>
        <dbReference type="Proteomes" id="UP001174909"/>
    </source>
</evidence>
<dbReference type="Proteomes" id="UP001174909">
    <property type="component" value="Unassembled WGS sequence"/>
</dbReference>
<name>A0AA35W2Z4_GEOBA</name>
<reference evidence="1" key="1">
    <citation type="submission" date="2023-03" db="EMBL/GenBank/DDBJ databases">
        <authorList>
            <person name="Steffen K."/>
            <person name="Cardenas P."/>
        </authorList>
    </citation>
    <scope>NUCLEOTIDE SEQUENCE</scope>
</reference>
<evidence type="ECO:0000313" key="1">
    <source>
        <dbReference type="EMBL" id="CAI7998589.1"/>
    </source>
</evidence>
<protein>
    <submittedName>
        <fullName evidence="1">Uncharacterized protein</fullName>
    </submittedName>
</protein>
<dbReference type="EMBL" id="CASHTH010000351">
    <property type="protein sequence ID" value="CAI7998589.1"/>
    <property type="molecule type" value="Genomic_DNA"/>
</dbReference>
<accession>A0AA35W2Z4</accession>
<comment type="caution">
    <text evidence="1">The sequence shown here is derived from an EMBL/GenBank/DDBJ whole genome shotgun (WGS) entry which is preliminary data.</text>
</comment>